<comment type="similarity">
    <text evidence="1">Belongs to the sigma-70 factor family. ECF subfamily.</text>
</comment>
<dbReference type="EMBL" id="JBHSDU010000014">
    <property type="protein sequence ID" value="MFC4312394.1"/>
    <property type="molecule type" value="Genomic_DNA"/>
</dbReference>
<dbReference type="SUPFAM" id="SSF88946">
    <property type="entry name" value="Sigma2 domain of RNA polymerase sigma factors"/>
    <property type="match status" value="1"/>
</dbReference>
<organism evidence="7 8">
    <name type="scientific">Steroidobacter flavus</name>
    <dbReference type="NCBI Taxonomy" id="1842136"/>
    <lineage>
        <taxon>Bacteria</taxon>
        <taxon>Pseudomonadati</taxon>
        <taxon>Pseudomonadota</taxon>
        <taxon>Gammaproteobacteria</taxon>
        <taxon>Steroidobacterales</taxon>
        <taxon>Steroidobacteraceae</taxon>
        <taxon>Steroidobacter</taxon>
    </lineage>
</organism>
<evidence type="ECO:0000259" key="5">
    <source>
        <dbReference type="Pfam" id="PF04542"/>
    </source>
</evidence>
<dbReference type="InterPro" id="IPR014284">
    <property type="entry name" value="RNA_pol_sigma-70_dom"/>
</dbReference>
<dbReference type="Pfam" id="PF08281">
    <property type="entry name" value="Sigma70_r4_2"/>
    <property type="match status" value="1"/>
</dbReference>
<dbReference type="Pfam" id="PF04542">
    <property type="entry name" value="Sigma70_r2"/>
    <property type="match status" value="1"/>
</dbReference>
<dbReference type="InterPro" id="IPR013325">
    <property type="entry name" value="RNA_pol_sigma_r2"/>
</dbReference>
<keyword evidence="3" id="KW-0731">Sigma factor</keyword>
<dbReference type="Gene3D" id="1.10.1740.10">
    <property type="match status" value="1"/>
</dbReference>
<evidence type="ECO:0000313" key="8">
    <source>
        <dbReference type="Proteomes" id="UP001595904"/>
    </source>
</evidence>
<dbReference type="InterPro" id="IPR036388">
    <property type="entry name" value="WH-like_DNA-bd_sf"/>
</dbReference>
<dbReference type="InterPro" id="IPR039425">
    <property type="entry name" value="RNA_pol_sigma-70-like"/>
</dbReference>
<feature type="domain" description="RNA polymerase sigma factor 70 region 4 type 2" evidence="6">
    <location>
        <begin position="112"/>
        <end position="163"/>
    </location>
</feature>
<proteinExistence type="inferred from homology"/>
<dbReference type="Gene3D" id="1.10.10.10">
    <property type="entry name" value="Winged helix-like DNA-binding domain superfamily/Winged helix DNA-binding domain"/>
    <property type="match status" value="1"/>
</dbReference>
<dbReference type="Proteomes" id="UP001595904">
    <property type="component" value="Unassembled WGS sequence"/>
</dbReference>
<evidence type="ECO:0000313" key="7">
    <source>
        <dbReference type="EMBL" id="MFC4312394.1"/>
    </source>
</evidence>
<keyword evidence="4" id="KW-0804">Transcription</keyword>
<sequence length="172" mass="19602">MAADDRQRRVDDLVERHGGRLQRFLRRRVRNAADIPDVIQEVFLRLLRVPNHETIRAPEAYILTIARHVAQQHALQSAGSAASVELETVLSELRAVPETDPALAVTAEQCVEELDRALLQLSPKVQATFLLYRRDGMSMDEISARLGISRPMAKKYLARALVHFRKRLKDME</sequence>
<dbReference type="InterPro" id="IPR013324">
    <property type="entry name" value="RNA_pol_sigma_r3/r4-like"/>
</dbReference>
<dbReference type="RefSeq" id="WP_380601744.1">
    <property type="nucleotide sequence ID" value="NZ_JBHSDU010000014.1"/>
</dbReference>
<evidence type="ECO:0000256" key="1">
    <source>
        <dbReference type="ARBA" id="ARBA00010641"/>
    </source>
</evidence>
<gene>
    <name evidence="7" type="ORF">ACFPN2_25145</name>
</gene>
<evidence type="ECO:0000259" key="6">
    <source>
        <dbReference type="Pfam" id="PF08281"/>
    </source>
</evidence>
<dbReference type="SUPFAM" id="SSF88659">
    <property type="entry name" value="Sigma3 and sigma4 domains of RNA polymerase sigma factors"/>
    <property type="match status" value="1"/>
</dbReference>
<evidence type="ECO:0000256" key="2">
    <source>
        <dbReference type="ARBA" id="ARBA00023015"/>
    </source>
</evidence>
<evidence type="ECO:0000256" key="3">
    <source>
        <dbReference type="ARBA" id="ARBA00023082"/>
    </source>
</evidence>
<comment type="caution">
    <text evidence="7">The sequence shown here is derived from an EMBL/GenBank/DDBJ whole genome shotgun (WGS) entry which is preliminary data.</text>
</comment>
<keyword evidence="2" id="KW-0805">Transcription regulation</keyword>
<keyword evidence="8" id="KW-1185">Reference proteome</keyword>
<protein>
    <submittedName>
        <fullName evidence="7">RNA polymerase sigma factor</fullName>
    </submittedName>
</protein>
<dbReference type="InterPro" id="IPR007627">
    <property type="entry name" value="RNA_pol_sigma70_r2"/>
</dbReference>
<dbReference type="PANTHER" id="PTHR43133">
    <property type="entry name" value="RNA POLYMERASE ECF-TYPE SIGMA FACTO"/>
    <property type="match status" value="1"/>
</dbReference>
<dbReference type="PANTHER" id="PTHR43133:SF63">
    <property type="entry name" value="RNA POLYMERASE SIGMA FACTOR FECI-RELATED"/>
    <property type="match status" value="1"/>
</dbReference>
<reference evidence="8" key="1">
    <citation type="journal article" date="2019" name="Int. J. Syst. Evol. Microbiol.">
        <title>The Global Catalogue of Microorganisms (GCM) 10K type strain sequencing project: providing services to taxonomists for standard genome sequencing and annotation.</title>
        <authorList>
            <consortium name="The Broad Institute Genomics Platform"/>
            <consortium name="The Broad Institute Genome Sequencing Center for Infectious Disease"/>
            <person name="Wu L."/>
            <person name="Ma J."/>
        </authorList>
    </citation>
    <scope>NUCLEOTIDE SEQUENCE [LARGE SCALE GENOMIC DNA]</scope>
    <source>
        <strain evidence="8">CGMCC 1.10759</strain>
    </source>
</reference>
<feature type="domain" description="RNA polymerase sigma-70 region 2" evidence="5">
    <location>
        <begin position="13"/>
        <end position="73"/>
    </location>
</feature>
<accession>A0ABV8SXQ6</accession>
<dbReference type="NCBIfam" id="TIGR02937">
    <property type="entry name" value="sigma70-ECF"/>
    <property type="match status" value="1"/>
</dbReference>
<name>A0ABV8SXQ6_9GAMM</name>
<evidence type="ECO:0000256" key="4">
    <source>
        <dbReference type="ARBA" id="ARBA00023163"/>
    </source>
</evidence>
<dbReference type="InterPro" id="IPR013249">
    <property type="entry name" value="RNA_pol_sigma70_r4_t2"/>
</dbReference>